<evidence type="ECO:0000313" key="8">
    <source>
        <dbReference type="Proteomes" id="UP000666369"/>
    </source>
</evidence>
<reference evidence="8" key="2">
    <citation type="submission" date="2023-07" db="EMBL/GenBank/DDBJ databases">
        <title>Duganella aceri sp. nov., isolated from tree sap.</title>
        <authorList>
            <person name="Kim I.S."/>
        </authorList>
    </citation>
    <scope>NUCLEOTIDE SEQUENCE [LARGE SCALE GENOMIC DNA]</scope>
    <source>
        <strain evidence="8">SAP-35</strain>
    </source>
</reference>
<dbReference type="PANTHER" id="PTHR47268:SF4">
    <property type="entry name" value="ACYLPHOSPHATASE"/>
    <property type="match status" value="1"/>
</dbReference>
<protein>
    <recommendedName>
        <fullName evidence="2 4">acylphosphatase</fullName>
        <ecNumber evidence="2 4">3.6.1.7</ecNumber>
    </recommendedName>
</protein>
<evidence type="ECO:0000256" key="3">
    <source>
        <dbReference type="ARBA" id="ARBA00047645"/>
    </source>
</evidence>
<evidence type="ECO:0000259" key="6">
    <source>
        <dbReference type="PROSITE" id="PS51160"/>
    </source>
</evidence>
<comment type="catalytic activity">
    <reaction evidence="3 4">
        <text>an acyl phosphate + H2O = a carboxylate + phosphate + H(+)</text>
        <dbReference type="Rhea" id="RHEA:14965"/>
        <dbReference type="ChEBI" id="CHEBI:15377"/>
        <dbReference type="ChEBI" id="CHEBI:15378"/>
        <dbReference type="ChEBI" id="CHEBI:29067"/>
        <dbReference type="ChEBI" id="CHEBI:43474"/>
        <dbReference type="ChEBI" id="CHEBI:59918"/>
        <dbReference type="EC" id="3.6.1.7"/>
    </reaction>
</comment>
<evidence type="ECO:0000313" key="7">
    <source>
        <dbReference type="EMBL" id="NGZ87686.1"/>
    </source>
</evidence>
<reference evidence="7 8" key="1">
    <citation type="submission" date="2020-01" db="EMBL/GenBank/DDBJ databases">
        <authorList>
            <person name="Lee S.D."/>
        </authorList>
    </citation>
    <scope>NUCLEOTIDE SEQUENCE [LARGE SCALE GENOMIC DNA]</scope>
    <source>
        <strain evidence="7 8">SAP-35</strain>
    </source>
</reference>
<dbReference type="Gene3D" id="3.30.70.100">
    <property type="match status" value="1"/>
</dbReference>
<dbReference type="SUPFAM" id="SSF54975">
    <property type="entry name" value="Acylphosphatase/BLUF domain-like"/>
    <property type="match status" value="1"/>
</dbReference>
<comment type="caution">
    <text evidence="7">The sequence shown here is derived from an EMBL/GenBank/DDBJ whole genome shotgun (WGS) entry which is preliminary data.</text>
</comment>
<keyword evidence="4" id="KW-0378">Hydrolase</keyword>
<comment type="similarity">
    <text evidence="1 5">Belongs to the acylphosphatase family.</text>
</comment>
<dbReference type="InterPro" id="IPR001792">
    <property type="entry name" value="Acylphosphatase-like_dom"/>
</dbReference>
<feature type="active site" evidence="4">
    <location>
        <position position="35"/>
    </location>
</feature>
<evidence type="ECO:0000256" key="4">
    <source>
        <dbReference type="PROSITE-ProRule" id="PRU00520"/>
    </source>
</evidence>
<evidence type="ECO:0000256" key="2">
    <source>
        <dbReference type="ARBA" id="ARBA00012150"/>
    </source>
</evidence>
<dbReference type="RefSeq" id="WP_166107815.1">
    <property type="nucleotide sequence ID" value="NZ_JAADJT010000014.1"/>
</dbReference>
<feature type="domain" description="Acylphosphatase-like" evidence="6">
    <location>
        <begin position="2"/>
        <end position="88"/>
    </location>
</feature>
<proteinExistence type="inferred from homology"/>
<dbReference type="InterPro" id="IPR020456">
    <property type="entry name" value="Acylphosphatase"/>
</dbReference>
<feature type="active site" evidence="4">
    <location>
        <position position="17"/>
    </location>
</feature>
<dbReference type="Pfam" id="PF00708">
    <property type="entry name" value="Acylphosphatase"/>
    <property type="match status" value="1"/>
</dbReference>
<sequence>MAKHLRIDGRVQGVGYRASFAQQAIALGLAGWVRNRRDGAVEACVDGDAQAVEAITAWARRGPPAAQVSNVTVEDSAVPAGGDFKILPTL</sequence>
<dbReference type="Proteomes" id="UP000666369">
    <property type="component" value="Unassembled WGS sequence"/>
</dbReference>
<dbReference type="EC" id="3.6.1.7" evidence="2 4"/>
<organism evidence="7 8">
    <name type="scientific">Duganella aceris</name>
    <dbReference type="NCBI Taxonomy" id="2703883"/>
    <lineage>
        <taxon>Bacteria</taxon>
        <taxon>Pseudomonadati</taxon>
        <taxon>Pseudomonadota</taxon>
        <taxon>Betaproteobacteria</taxon>
        <taxon>Burkholderiales</taxon>
        <taxon>Oxalobacteraceae</taxon>
        <taxon>Telluria group</taxon>
        <taxon>Duganella</taxon>
    </lineage>
</organism>
<dbReference type="PROSITE" id="PS51160">
    <property type="entry name" value="ACYLPHOSPHATASE_3"/>
    <property type="match status" value="1"/>
</dbReference>
<dbReference type="PROSITE" id="PS00151">
    <property type="entry name" value="ACYLPHOSPHATASE_2"/>
    <property type="match status" value="1"/>
</dbReference>
<accession>A0ABX0FSM8</accession>
<dbReference type="PRINTS" id="PR00112">
    <property type="entry name" value="ACYLPHPHTASE"/>
</dbReference>
<evidence type="ECO:0000256" key="1">
    <source>
        <dbReference type="ARBA" id="ARBA00005614"/>
    </source>
</evidence>
<evidence type="ECO:0000256" key="5">
    <source>
        <dbReference type="RuleBase" id="RU004168"/>
    </source>
</evidence>
<dbReference type="InterPro" id="IPR036046">
    <property type="entry name" value="Acylphosphatase-like_dom_sf"/>
</dbReference>
<dbReference type="EMBL" id="JAADJT010000014">
    <property type="protein sequence ID" value="NGZ87686.1"/>
    <property type="molecule type" value="Genomic_DNA"/>
</dbReference>
<gene>
    <name evidence="7" type="ORF">GW587_25930</name>
</gene>
<name>A0ABX0FSM8_9BURK</name>
<dbReference type="InterPro" id="IPR017968">
    <property type="entry name" value="Acylphosphatase_CS"/>
</dbReference>
<dbReference type="PANTHER" id="PTHR47268">
    <property type="entry name" value="ACYLPHOSPHATASE"/>
    <property type="match status" value="1"/>
</dbReference>
<keyword evidence="8" id="KW-1185">Reference proteome</keyword>